<evidence type="ECO:0000313" key="7">
    <source>
        <dbReference type="Proteomes" id="UP000254287"/>
    </source>
</evidence>
<keyword evidence="2 4" id="KW-0547">Nucleotide-binding</keyword>
<evidence type="ECO:0000256" key="5">
    <source>
        <dbReference type="RuleBase" id="RU361279"/>
    </source>
</evidence>
<feature type="binding site" evidence="4">
    <location>
        <begin position="6"/>
        <end position="10"/>
    </location>
    <ligand>
        <name>ATP</name>
        <dbReference type="ChEBI" id="CHEBI:30616"/>
    </ligand>
</feature>
<dbReference type="InterPro" id="IPR024185">
    <property type="entry name" value="FTHF_cligase-like_sf"/>
</dbReference>
<comment type="cofactor">
    <cofactor evidence="5">
        <name>Mg(2+)</name>
        <dbReference type="ChEBI" id="CHEBI:18420"/>
    </cofactor>
</comment>
<name>A0A376CWH2_9CORY</name>
<gene>
    <name evidence="6" type="ORF">NCTC10289_00875</name>
</gene>
<dbReference type="InterPro" id="IPR002698">
    <property type="entry name" value="FTHF_cligase"/>
</dbReference>
<sequence>MTTSTKDALRAQLLHARRTRSAEQREEDNQAWCRGVRSLLTPEMKVAAYYPLGTEPGGSAFVDTVQAACAQVYLPISAPQGQLLWSLYDGPHSMRPGALGIAEPIGERHSSSILATLDLILAPAMAVSPSGMRLGKGAGYYDRALSPLPTGHPPVVALVHSTEVREVPYEEHDRPVDGILTEREMRWL</sequence>
<keyword evidence="3 4" id="KW-0067">ATP-binding</keyword>
<comment type="similarity">
    <text evidence="1 5">Belongs to the 5-formyltetrahydrofolate cyclo-ligase family.</text>
</comment>
<evidence type="ECO:0000256" key="4">
    <source>
        <dbReference type="PIRSR" id="PIRSR006806-1"/>
    </source>
</evidence>
<proteinExistence type="inferred from homology"/>
<dbReference type="GO" id="GO:0009396">
    <property type="term" value="P:folic acid-containing compound biosynthetic process"/>
    <property type="evidence" value="ECO:0007669"/>
    <property type="project" value="TreeGrafter"/>
</dbReference>
<reference evidence="6 7" key="1">
    <citation type="submission" date="2018-06" db="EMBL/GenBank/DDBJ databases">
        <authorList>
            <consortium name="Pathogen Informatics"/>
            <person name="Doyle S."/>
        </authorList>
    </citation>
    <scope>NUCLEOTIDE SEQUENCE [LARGE SCALE GENOMIC DNA]</scope>
    <source>
        <strain evidence="6 7">NCTC10289</strain>
    </source>
</reference>
<keyword evidence="5" id="KW-0479">Metal-binding</keyword>
<dbReference type="PANTHER" id="PTHR23407">
    <property type="entry name" value="ATPASE INHIBITOR/5-FORMYLTETRAHYDROFOLATE CYCLO-LIGASE"/>
    <property type="match status" value="1"/>
</dbReference>
<dbReference type="PANTHER" id="PTHR23407:SF1">
    <property type="entry name" value="5-FORMYLTETRAHYDROFOLATE CYCLO-LIGASE"/>
    <property type="match status" value="1"/>
</dbReference>
<dbReference type="Proteomes" id="UP000254287">
    <property type="component" value="Unassembled WGS sequence"/>
</dbReference>
<dbReference type="NCBIfam" id="TIGR02727">
    <property type="entry name" value="MTHFS_bact"/>
    <property type="match status" value="1"/>
</dbReference>
<evidence type="ECO:0000313" key="6">
    <source>
        <dbReference type="EMBL" id="STC76115.1"/>
    </source>
</evidence>
<dbReference type="EMBL" id="UFXP01000001">
    <property type="protein sequence ID" value="STC76115.1"/>
    <property type="molecule type" value="Genomic_DNA"/>
</dbReference>
<dbReference type="GO" id="GO:0035999">
    <property type="term" value="P:tetrahydrofolate interconversion"/>
    <property type="evidence" value="ECO:0007669"/>
    <property type="project" value="TreeGrafter"/>
</dbReference>
<dbReference type="PIRSF" id="PIRSF006806">
    <property type="entry name" value="FTHF_cligase"/>
    <property type="match status" value="1"/>
</dbReference>
<protein>
    <recommendedName>
        <fullName evidence="5">5-formyltetrahydrofolate cyclo-ligase</fullName>
        <ecNumber evidence="5">6.3.3.2</ecNumber>
    </recommendedName>
</protein>
<accession>A0A376CWH2</accession>
<organism evidence="6 7">
    <name type="scientific">Corynebacterium minutissimum</name>
    <dbReference type="NCBI Taxonomy" id="38301"/>
    <lineage>
        <taxon>Bacteria</taxon>
        <taxon>Bacillati</taxon>
        <taxon>Actinomycetota</taxon>
        <taxon>Actinomycetes</taxon>
        <taxon>Mycobacteriales</taxon>
        <taxon>Corynebacteriaceae</taxon>
        <taxon>Corynebacterium</taxon>
    </lineage>
</organism>
<dbReference type="RefSeq" id="WP_115021476.1">
    <property type="nucleotide sequence ID" value="NZ_CP069533.1"/>
</dbReference>
<dbReference type="Pfam" id="PF01812">
    <property type="entry name" value="5-FTHF_cyc-lig"/>
    <property type="match status" value="1"/>
</dbReference>
<dbReference type="EC" id="6.3.3.2" evidence="5"/>
<dbReference type="Gene3D" id="3.40.50.10420">
    <property type="entry name" value="NagB/RpiA/CoA transferase-like"/>
    <property type="match status" value="1"/>
</dbReference>
<feature type="binding site" evidence="4">
    <location>
        <position position="55"/>
    </location>
    <ligand>
        <name>substrate</name>
    </ligand>
</feature>
<keyword evidence="6" id="KW-0436">Ligase</keyword>
<dbReference type="InterPro" id="IPR037171">
    <property type="entry name" value="NagB/RpiA_transferase-like"/>
</dbReference>
<keyword evidence="5" id="KW-0460">Magnesium</keyword>
<dbReference type="GO" id="GO:0005524">
    <property type="term" value="F:ATP binding"/>
    <property type="evidence" value="ECO:0007669"/>
    <property type="project" value="UniProtKB-KW"/>
</dbReference>
<dbReference type="GO" id="GO:0030272">
    <property type="term" value="F:5-formyltetrahydrofolate cyclo-ligase activity"/>
    <property type="evidence" value="ECO:0007669"/>
    <property type="project" value="UniProtKB-EC"/>
</dbReference>
<dbReference type="AlphaFoldDB" id="A0A376CWH2"/>
<dbReference type="GO" id="GO:0046872">
    <property type="term" value="F:metal ion binding"/>
    <property type="evidence" value="ECO:0007669"/>
    <property type="project" value="UniProtKB-KW"/>
</dbReference>
<feature type="binding site" evidence="4">
    <location>
        <begin position="133"/>
        <end position="141"/>
    </location>
    <ligand>
        <name>ATP</name>
        <dbReference type="ChEBI" id="CHEBI:30616"/>
    </ligand>
</feature>
<evidence type="ECO:0000256" key="3">
    <source>
        <dbReference type="ARBA" id="ARBA00022840"/>
    </source>
</evidence>
<dbReference type="SUPFAM" id="SSF100950">
    <property type="entry name" value="NagB/RpiA/CoA transferase-like"/>
    <property type="match status" value="1"/>
</dbReference>
<evidence type="ECO:0000256" key="1">
    <source>
        <dbReference type="ARBA" id="ARBA00010638"/>
    </source>
</evidence>
<evidence type="ECO:0000256" key="2">
    <source>
        <dbReference type="ARBA" id="ARBA00022741"/>
    </source>
</evidence>
<comment type="catalytic activity">
    <reaction evidence="5">
        <text>(6S)-5-formyl-5,6,7,8-tetrahydrofolate + ATP = (6R)-5,10-methenyltetrahydrofolate + ADP + phosphate</text>
        <dbReference type="Rhea" id="RHEA:10488"/>
        <dbReference type="ChEBI" id="CHEBI:30616"/>
        <dbReference type="ChEBI" id="CHEBI:43474"/>
        <dbReference type="ChEBI" id="CHEBI:57455"/>
        <dbReference type="ChEBI" id="CHEBI:57457"/>
        <dbReference type="ChEBI" id="CHEBI:456216"/>
        <dbReference type="EC" id="6.3.3.2"/>
    </reaction>
</comment>